<evidence type="ECO:0000259" key="1">
    <source>
        <dbReference type="PROSITE" id="PS50206"/>
    </source>
</evidence>
<dbReference type="InterPro" id="IPR050229">
    <property type="entry name" value="GlpE_sulfurtransferase"/>
</dbReference>
<accession>A0A0H3A6W5</accession>
<dbReference type="Gene3D" id="3.40.250.10">
    <property type="entry name" value="Rhodanese-like domain"/>
    <property type="match status" value="1"/>
</dbReference>
<dbReference type="InterPro" id="IPR001763">
    <property type="entry name" value="Rhodanese-like_dom"/>
</dbReference>
<protein>
    <submittedName>
        <fullName evidence="2">Rhodanese domain protein</fullName>
    </submittedName>
</protein>
<dbReference type="CDD" id="cd00158">
    <property type="entry name" value="RHOD"/>
    <property type="match status" value="1"/>
</dbReference>
<gene>
    <name evidence="2" type="ordered locus">Dvul_1199</name>
</gene>
<dbReference type="PROSITE" id="PS50206">
    <property type="entry name" value="RHODANESE_3"/>
    <property type="match status" value="1"/>
</dbReference>
<dbReference type="PANTHER" id="PTHR43031">
    <property type="entry name" value="FAD-DEPENDENT OXIDOREDUCTASE"/>
    <property type="match status" value="1"/>
</dbReference>
<feature type="domain" description="Rhodanese" evidence="1">
    <location>
        <begin position="25"/>
        <end position="109"/>
    </location>
</feature>
<dbReference type="Proteomes" id="UP000009173">
    <property type="component" value="Chromosome"/>
</dbReference>
<dbReference type="Pfam" id="PF00581">
    <property type="entry name" value="Rhodanese"/>
    <property type="match status" value="1"/>
</dbReference>
<dbReference type="PANTHER" id="PTHR43031:SF1">
    <property type="entry name" value="PYRIDINE NUCLEOTIDE-DISULPHIDE OXIDOREDUCTASE"/>
    <property type="match status" value="1"/>
</dbReference>
<name>A0A0H3A6W5_NITV4</name>
<dbReference type="Gene3D" id="1.20.1260.10">
    <property type="match status" value="1"/>
</dbReference>
<organism evidence="2 3">
    <name type="scientific">Nitratidesulfovibrio vulgaris (strain DP4)</name>
    <name type="common">Desulfovibrio vulgaris</name>
    <dbReference type="NCBI Taxonomy" id="391774"/>
    <lineage>
        <taxon>Bacteria</taxon>
        <taxon>Pseudomonadati</taxon>
        <taxon>Thermodesulfobacteriota</taxon>
        <taxon>Desulfovibrionia</taxon>
        <taxon>Desulfovibrionales</taxon>
        <taxon>Desulfovibrionaceae</taxon>
        <taxon>Nitratidesulfovibrio</taxon>
    </lineage>
</organism>
<dbReference type="SUPFAM" id="SSF52821">
    <property type="entry name" value="Rhodanese/Cell cycle control phosphatase"/>
    <property type="match status" value="1"/>
</dbReference>
<dbReference type="InterPro" id="IPR012347">
    <property type="entry name" value="Ferritin-like"/>
</dbReference>
<evidence type="ECO:0000313" key="3">
    <source>
        <dbReference type="Proteomes" id="UP000009173"/>
    </source>
</evidence>
<sequence>MRWRQFLTPVISLSPEQARNLVAESGTNLTILDVRQPAEYAEGHIPGAMLMPLADLADGMRQLPAENPLLVYCAIGGRSRIAAQLLAGNGFSKVMNLSGGFKAWNGATGFGSYDSGLELFPQTLGLEQAIVTAWGLENALEAFYATQMGQAVQGDVADVFGTLAKMESSHKRRLQRQYADIVDAPIDGTGVEAAMARNLVEGGLTTEEYLARAKVDTNDVMEVLQFAMMLEAQAMDLYARAARRADDVETRAFLDAMTREEKSHLAQLATLLDRHLEGESHA</sequence>
<dbReference type="EMBL" id="CP000527">
    <property type="protein sequence ID" value="ABM28219.1"/>
    <property type="molecule type" value="Genomic_DNA"/>
</dbReference>
<evidence type="ECO:0000313" key="2">
    <source>
        <dbReference type="EMBL" id="ABM28219.1"/>
    </source>
</evidence>
<dbReference type="RefSeq" id="WP_010939259.1">
    <property type="nucleotide sequence ID" value="NC_008751.1"/>
</dbReference>
<dbReference type="AlphaFoldDB" id="A0A0H3A6W5"/>
<dbReference type="HOGENOM" id="CLU_084155_0_0_7"/>
<proteinExistence type="predicted"/>
<dbReference type="SUPFAM" id="SSF47240">
    <property type="entry name" value="Ferritin-like"/>
    <property type="match status" value="1"/>
</dbReference>
<dbReference type="SMART" id="SM00450">
    <property type="entry name" value="RHOD"/>
    <property type="match status" value="1"/>
</dbReference>
<reference evidence="3" key="1">
    <citation type="journal article" date="2009" name="Environ. Microbiol.">
        <title>Contribution of mobile genetic elements to Desulfovibrio vulgaris genome plasticity.</title>
        <authorList>
            <person name="Walker C.B."/>
            <person name="Stolyar S."/>
            <person name="Chivian D."/>
            <person name="Pinel N."/>
            <person name="Gabster J.A."/>
            <person name="Dehal P.S."/>
            <person name="He Z."/>
            <person name="Yang Z.K."/>
            <person name="Yen H.C."/>
            <person name="Zhou J."/>
            <person name="Wall J.D."/>
            <person name="Hazen T.C."/>
            <person name="Arkin A.P."/>
            <person name="Stahl D.A."/>
        </authorList>
    </citation>
    <scope>NUCLEOTIDE SEQUENCE [LARGE SCALE GENOMIC DNA]</scope>
    <source>
        <strain evidence="3">DP4</strain>
    </source>
</reference>
<dbReference type="InterPro" id="IPR009078">
    <property type="entry name" value="Ferritin-like_SF"/>
</dbReference>
<dbReference type="CDD" id="cd01045">
    <property type="entry name" value="Ferritin_like_AB"/>
    <property type="match status" value="1"/>
</dbReference>
<dbReference type="KEGG" id="dvl:Dvul_1199"/>
<dbReference type="SMR" id="A0A0H3A6W5"/>
<dbReference type="InterPro" id="IPR036873">
    <property type="entry name" value="Rhodanese-like_dom_sf"/>
</dbReference>